<organism evidence="1 2">
    <name type="scientific">Cardiocondyla obscurior</name>
    <dbReference type="NCBI Taxonomy" id="286306"/>
    <lineage>
        <taxon>Eukaryota</taxon>
        <taxon>Metazoa</taxon>
        <taxon>Ecdysozoa</taxon>
        <taxon>Arthropoda</taxon>
        <taxon>Hexapoda</taxon>
        <taxon>Insecta</taxon>
        <taxon>Pterygota</taxon>
        <taxon>Neoptera</taxon>
        <taxon>Endopterygota</taxon>
        <taxon>Hymenoptera</taxon>
        <taxon>Apocrita</taxon>
        <taxon>Aculeata</taxon>
        <taxon>Formicoidea</taxon>
        <taxon>Formicidae</taxon>
        <taxon>Myrmicinae</taxon>
        <taxon>Cardiocondyla</taxon>
    </lineage>
</organism>
<evidence type="ECO:0000313" key="2">
    <source>
        <dbReference type="Proteomes" id="UP001430953"/>
    </source>
</evidence>
<dbReference type="EMBL" id="JADYXP020000010">
    <property type="protein sequence ID" value="KAL0115325.1"/>
    <property type="molecule type" value="Genomic_DNA"/>
</dbReference>
<evidence type="ECO:0000313" key="1">
    <source>
        <dbReference type="EMBL" id="KAL0115325.1"/>
    </source>
</evidence>
<dbReference type="AlphaFoldDB" id="A0AAW2FJA4"/>
<proteinExistence type="predicted"/>
<reference evidence="1 2" key="1">
    <citation type="submission" date="2023-03" db="EMBL/GenBank/DDBJ databases">
        <title>High recombination rates correlate with genetic variation in Cardiocondyla obscurior ants.</title>
        <authorList>
            <person name="Errbii M."/>
        </authorList>
    </citation>
    <scope>NUCLEOTIDE SEQUENCE [LARGE SCALE GENOMIC DNA]</scope>
    <source>
        <strain evidence="1">Alpha-2009</strain>
        <tissue evidence="1">Whole body</tissue>
    </source>
</reference>
<comment type="caution">
    <text evidence="1">The sequence shown here is derived from an EMBL/GenBank/DDBJ whole genome shotgun (WGS) entry which is preliminary data.</text>
</comment>
<protein>
    <submittedName>
        <fullName evidence="1">Uncharacterized protein</fullName>
    </submittedName>
</protein>
<gene>
    <name evidence="1" type="ORF">PUN28_010688</name>
</gene>
<keyword evidence="2" id="KW-1185">Reference proteome</keyword>
<name>A0AAW2FJA4_9HYME</name>
<accession>A0AAW2FJA4</accession>
<dbReference type="Proteomes" id="UP001430953">
    <property type="component" value="Unassembled WGS sequence"/>
</dbReference>
<sequence>MIALIALIIHSPELSIMNLPITPKLNSSRRFLEKTLVAGNSHQRVEPNLSFTAINSPYDAGTRTIFLRSFLSPIRTAFHPLPHPIATCICAVRQNLKTALFYRDAVIFSRYQKGSQS</sequence>